<dbReference type="Proteomes" id="UP000800035">
    <property type="component" value="Unassembled WGS sequence"/>
</dbReference>
<gene>
    <name evidence="1" type="ORF">CC80DRAFT_502316</name>
</gene>
<evidence type="ECO:0000313" key="1">
    <source>
        <dbReference type="EMBL" id="KAF1959266.1"/>
    </source>
</evidence>
<dbReference type="AlphaFoldDB" id="A0A6A5U8T2"/>
<evidence type="ECO:0000313" key="2">
    <source>
        <dbReference type="Proteomes" id="UP000800035"/>
    </source>
</evidence>
<name>A0A6A5U8T2_9PLEO</name>
<dbReference type="EMBL" id="ML976985">
    <property type="protein sequence ID" value="KAF1959266.1"/>
    <property type="molecule type" value="Genomic_DNA"/>
</dbReference>
<organism evidence="1 2">
    <name type="scientific">Byssothecium circinans</name>
    <dbReference type="NCBI Taxonomy" id="147558"/>
    <lineage>
        <taxon>Eukaryota</taxon>
        <taxon>Fungi</taxon>
        <taxon>Dikarya</taxon>
        <taxon>Ascomycota</taxon>
        <taxon>Pezizomycotina</taxon>
        <taxon>Dothideomycetes</taxon>
        <taxon>Pleosporomycetidae</taxon>
        <taxon>Pleosporales</taxon>
        <taxon>Massarineae</taxon>
        <taxon>Massarinaceae</taxon>
        <taxon>Byssothecium</taxon>
    </lineage>
</organism>
<accession>A0A6A5U8T2</accession>
<reference evidence="1" key="1">
    <citation type="journal article" date="2020" name="Stud. Mycol.">
        <title>101 Dothideomycetes genomes: a test case for predicting lifestyles and emergence of pathogens.</title>
        <authorList>
            <person name="Haridas S."/>
            <person name="Albert R."/>
            <person name="Binder M."/>
            <person name="Bloem J."/>
            <person name="Labutti K."/>
            <person name="Salamov A."/>
            <person name="Andreopoulos B."/>
            <person name="Baker S."/>
            <person name="Barry K."/>
            <person name="Bills G."/>
            <person name="Bluhm B."/>
            <person name="Cannon C."/>
            <person name="Castanera R."/>
            <person name="Culley D."/>
            <person name="Daum C."/>
            <person name="Ezra D."/>
            <person name="Gonzalez J."/>
            <person name="Henrissat B."/>
            <person name="Kuo A."/>
            <person name="Liang C."/>
            <person name="Lipzen A."/>
            <person name="Lutzoni F."/>
            <person name="Magnuson J."/>
            <person name="Mondo S."/>
            <person name="Nolan M."/>
            <person name="Ohm R."/>
            <person name="Pangilinan J."/>
            <person name="Park H.-J."/>
            <person name="Ramirez L."/>
            <person name="Alfaro M."/>
            <person name="Sun H."/>
            <person name="Tritt A."/>
            <person name="Yoshinaga Y."/>
            <person name="Zwiers L.-H."/>
            <person name="Turgeon B."/>
            <person name="Goodwin S."/>
            <person name="Spatafora J."/>
            <person name="Crous P."/>
            <person name="Grigoriev I."/>
        </authorList>
    </citation>
    <scope>NUCLEOTIDE SEQUENCE</scope>
    <source>
        <strain evidence="1">CBS 675.92</strain>
    </source>
</reference>
<proteinExistence type="predicted"/>
<protein>
    <submittedName>
        <fullName evidence="1">Uncharacterized protein</fullName>
    </submittedName>
</protein>
<keyword evidence="2" id="KW-1185">Reference proteome</keyword>
<sequence length="102" mass="11354">MSPHSINRLLGGVVPWRHRSQAPVRLEVHIHPISMKSPDSSQVCLACFFRCLNVTCWSRIASLTAQLDAREGDRCVIGSKLFSILSDIGRQSVVDQKELPSI</sequence>